<dbReference type="InterPro" id="IPR003522">
    <property type="entry name" value="T3SS_OM_pore_YscC"/>
</dbReference>
<dbReference type="Gene3D" id="3.30.1370.120">
    <property type="match status" value="2"/>
</dbReference>
<dbReference type="PANTHER" id="PTHR30332:SF5">
    <property type="entry name" value="SPI-1 TYPE 3 SECRETION SYSTEM SECRETIN"/>
    <property type="match status" value="1"/>
</dbReference>
<evidence type="ECO:0000259" key="6">
    <source>
        <dbReference type="Pfam" id="PF03958"/>
    </source>
</evidence>
<feature type="domain" description="SPI-1 type 3 secretion system secretin N0" evidence="7">
    <location>
        <begin position="8"/>
        <end position="76"/>
    </location>
</feature>
<dbReference type="Gene3D" id="3.55.50.30">
    <property type="match status" value="1"/>
</dbReference>
<dbReference type="Proteomes" id="UP001288620">
    <property type="component" value="Unassembled WGS sequence"/>
</dbReference>
<dbReference type="Pfam" id="PF03958">
    <property type="entry name" value="Secretin_N"/>
    <property type="match status" value="1"/>
</dbReference>
<comment type="caution">
    <text evidence="8">The sequence shown here is derived from an EMBL/GenBank/DDBJ whole genome shotgun (WGS) entry which is preliminary data.</text>
</comment>
<gene>
    <name evidence="8" type="primary">sctC</name>
    <name evidence="8" type="ORF">N4G40_13895</name>
</gene>
<evidence type="ECO:0000313" key="9">
    <source>
        <dbReference type="Proteomes" id="UP001288620"/>
    </source>
</evidence>
<feature type="domain" description="Type II/III secretion system secretin-like" evidence="5">
    <location>
        <begin position="335"/>
        <end position="489"/>
    </location>
</feature>
<organism evidence="8 9">
    <name type="scientific">Pantoea eucrina</name>
    <dbReference type="NCBI Taxonomy" id="472693"/>
    <lineage>
        <taxon>Bacteria</taxon>
        <taxon>Pseudomonadati</taxon>
        <taxon>Pseudomonadota</taxon>
        <taxon>Gammaproteobacteria</taxon>
        <taxon>Enterobacterales</taxon>
        <taxon>Erwiniaceae</taxon>
        <taxon>Pantoea</taxon>
    </lineage>
</organism>
<reference evidence="9" key="1">
    <citation type="submission" date="2023-07" db="EMBL/GenBank/DDBJ databases">
        <title>Structural and functional analysis of rice phyllospheric bacteria for their antimicrobial properties and defense elicitation against blast disease.</title>
        <authorList>
            <person name="Sahu K.P."/>
            <person name="Asharani P."/>
            <person name="Kumar M."/>
            <person name="Reddy B."/>
            <person name="Kumar A."/>
        </authorList>
    </citation>
    <scope>NUCLEOTIDE SEQUENCE [LARGE SCALE GENOMIC DNA]</scope>
    <source>
        <strain evidence="9">OsEp_Plm_30P10</strain>
    </source>
</reference>
<dbReference type="RefSeq" id="WP_322543210.1">
    <property type="nucleotide sequence ID" value="NZ_JAOBTT010000001.1"/>
</dbReference>
<dbReference type="NCBIfam" id="TIGR02516">
    <property type="entry name" value="type_III_yscC"/>
    <property type="match status" value="1"/>
</dbReference>
<dbReference type="InterPro" id="IPR005644">
    <property type="entry name" value="NolW-like"/>
</dbReference>
<evidence type="ECO:0000256" key="4">
    <source>
        <dbReference type="RuleBase" id="RU004004"/>
    </source>
</evidence>
<dbReference type="Pfam" id="PF21304">
    <property type="entry name" value="T3S_SPI-1_N0"/>
    <property type="match status" value="1"/>
</dbReference>
<proteinExistence type="inferred from homology"/>
<evidence type="ECO:0000259" key="7">
    <source>
        <dbReference type="Pfam" id="PF21304"/>
    </source>
</evidence>
<dbReference type="Pfam" id="PF00263">
    <property type="entry name" value="Secretin"/>
    <property type="match status" value="1"/>
</dbReference>
<keyword evidence="9" id="KW-1185">Reference proteome</keyword>
<name>A0ABU5LHK1_9GAMM</name>
<sequence length="535" mass="58850">MSESTDRYVADKDTVRTFFDAVSAKLKRPVIVSNAALKKRISGHFDLANPIALVERVSQRMGLISYDDGQSLFIYDASEIKSTLVSLNRVAPVTVRNFLMSSGLYDERYPMRTDNTSHTFYVSGPPVYVSLIKDVAAVLDSKGQATYSGISLHVIPLKNTFVSDRTYRYRDEQVVIPGMATVIEKLIGKADVTADRGVSVEQPAESSSPQQRIDTVRALFPEAANIPPALLTPFSPNGRRAQEPVVVVANQDNNSLLVRGSAEQVRSLQQLIALLDMPRRHVEMSVWIVDLQKEQLDQLGVSLNGSLNLGRQLAVSFNGGSSTVDGASFMAAVTALAKEQKANIVSRPMILTQENIPAVFDNNRTFYTKLVGERTSNLEHVTYGTAISVLPRFSADQEIELLLSVEDGNQITNASDPELLPEVGRTTISTIARVPKGKSLLIGGYTRQENSETRTGIPGMRSIPLIGGLFRYQSQKQASLVRVFLIQPKEIVAQFIPENVGMMQALRGKSLNGDMFDWMDNLLAGKAWQSNARMP</sequence>
<evidence type="ECO:0000256" key="2">
    <source>
        <dbReference type="ARBA" id="ARBA00022729"/>
    </source>
</evidence>
<dbReference type="InterPro" id="IPR038591">
    <property type="entry name" value="NolW-like_sf"/>
</dbReference>
<comment type="subcellular location">
    <subcellularLocation>
        <location evidence="1 4">Cell outer membrane</location>
    </subcellularLocation>
</comment>
<keyword evidence="4" id="KW-0813">Transport</keyword>
<comment type="similarity">
    <text evidence="3">Belongs to the bacterial secretin family.</text>
</comment>
<evidence type="ECO:0000256" key="3">
    <source>
        <dbReference type="RuleBase" id="RU004003"/>
    </source>
</evidence>
<dbReference type="InterPro" id="IPR049034">
    <property type="entry name" value="T3S_SPI-1_N0"/>
</dbReference>
<dbReference type="InterPro" id="IPR050810">
    <property type="entry name" value="Bact_Secretion_Sys_Channel"/>
</dbReference>
<evidence type="ECO:0000256" key="1">
    <source>
        <dbReference type="ARBA" id="ARBA00004442"/>
    </source>
</evidence>
<keyword evidence="2" id="KW-0732">Signal</keyword>
<feature type="domain" description="NolW-like" evidence="6">
    <location>
        <begin position="153"/>
        <end position="280"/>
    </location>
</feature>
<dbReference type="EMBL" id="JAOBTT010000001">
    <property type="protein sequence ID" value="MDZ7279353.1"/>
    <property type="molecule type" value="Genomic_DNA"/>
</dbReference>
<evidence type="ECO:0000313" key="8">
    <source>
        <dbReference type="EMBL" id="MDZ7279353.1"/>
    </source>
</evidence>
<evidence type="ECO:0000259" key="5">
    <source>
        <dbReference type="Pfam" id="PF00263"/>
    </source>
</evidence>
<dbReference type="InterPro" id="IPR004846">
    <property type="entry name" value="T2SS/T3SS_dom"/>
</dbReference>
<dbReference type="PRINTS" id="PR01337">
    <property type="entry name" value="TYPE3OMGPROT"/>
</dbReference>
<protein>
    <submittedName>
        <fullName evidence="8">Type III secretion system outer membrane ring subunit SctC</fullName>
    </submittedName>
</protein>
<accession>A0ABU5LHK1</accession>
<dbReference type="PANTHER" id="PTHR30332">
    <property type="entry name" value="PROBABLE GENERAL SECRETION PATHWAY PROTEIN D"/>
    <property type="match status" value="1"/>
</dbReference>